<reference evidence="9 10" key="1">
    <citation type="journal article" date="2016" name="Nat. Commun.">
        <title>Thousands of microbial genomes shed light on interconnected biogeochemical processes in an aquifer system.</title>
        <authorList>
            <person name="Anantharaman K."/>
            <person name="Brown C.T."/>
            <person name="Hug L.A."/>
            <person name="Sharon I."/>
            <person name="Castelle C.J."/>
            <person name="Probst A.J."/>
            <person name="Thomas B.C."/>
            <person name="Singh A."/>
            <person name="Wilkins M.J."/>
            <person name="Karaoz U."/>
            <person name="Brodie E.L."/>
            <person name="Williams K.H."/>
            <person name="Hubbard S.S."/>
            <person name="Banfield J.F."/>
        </authorList>
    </citation>
    <scope>NUCLEOTIDE SEQUENCE [LARGE SCALE GENOMIC DNA]</scope>
</reference>
<dbReference type="EC" id="4.1.2.13" evidence="4"/>
<evidence type="ECO:0000256" key="7">
    <source>
        <dbReference type="ARBA" id="ARBA00029799"/>
    </source>
</evidence>
<evidence type="ECO:0000313" key="10">
    <source>
        <dbReference type="Proteomes" id="UP000176413"/>
    </source>
</evidence>
<dbReference type="SUPFAM" id="SSF51569">
    <property type="entry name" value="Aldolase"/>
    <property type="match status" value="1"/>
</dbReference>
<comment type="catalytic activity">
    <reaction evidence="1">
        <text>beta-D-fructose 1,6-bisphosphate = D-glyceraldehyde 3-phosphate + dihydroxyacetone phosphate</text>
        <dbReference type="Rhea" id="RHEA:14729"/>
        <dbReference type="ChEBI" id="CHEBI:32966"/>
        <dbReference type="ChEBI" id="CHEBI:57642"/>
        <dbReference type="ChEBI" id="CHEBI:59776"/>
        <dbReference type="EC" id="4.1.2.13"/>
    </reaction>
</comment>
<dbReference type="Proteomes" id="UP000176413">
    <property type="component" value="Unassembled WGS sequence"/>
</dbReference>
<organism evidence="9 10">
    <name type="scientific">Candidatus Magasanikbacteria bacterium RIFCSPHIGHO2_02_FULL_45_10</name>
    <dbReference type="NCBI Taxonomy" id="1798679"/>
    <lineage>
        <taxon>Bacteria</taxon>
        <taxon>Candidatus Magasanikiibacteriota</taxon>
    </lineage>
</organism>
<dbReference type="UniPathway" id="UPA00109">
    <property type="reaction ID" value="UER00183"/>
</dbReference>
<dbReference type="Pfam" id="PF00274">
    <property type="entry name" value="Glycolytic"/>
    <property type="match status" value="1"/>
</dbReference>
<evidence type="ECO:0000256" key="4">
    <source>
        <dbReference type="ARBA" id="ARBA00013068"/>
    </source>
</evidence>
<dbReference type="NCBIfam" id="NF033379">
    <property type="entry name" value="FrucBisAld_I"/>
    <property type="match status" value="1"/>
</dbReference>
<evidence type="ECO:0000256" key="2">
    <source>
        <dbReference type="ARBA" id="ARBA00004714"/>
    </source>
</evidence>
<dbReference type="InterPro" id="IPR000741">
    <property type="entry name" value="FBA_I"/>
</dbReference>
<dbReference type="InterPro" id="IPR013785">
    <property type="entry name" value="Aldolase_TIM"/>
</dbReference>
<dbReference type="AlphaFoldDB" id="A0A1F6M9P9"/>
<evidence type="ECO:0000256" key="6">
    <source>
        <dbReference type="ARBA" id="ARBA00023239"/>
    </source>
</evidence>
<accession>A0A1F6M9P9</accession>
<sequence>MFSFSPVLKTIKQILTPHKGILAADETPATLGKRFAAVGIENTVENRRAYREILFTTPNIENYISGVILQDETIRQTTSGGLFFRDILQKKGIVLGIKVDQGLAPFNNSTNEKITQGIEGLDRRLEEYYSMGARFAKWRAVFAIGTSTPSKECLAANTHLLAVFAKLCLKRSMVPIVEPEVLQDGDHDINVTFETTKKVLTSVFLALADEGVSAKKIILKPNMVVPGENGPVVLPEVVAEKTVECFKTIIPESLPGIVFLSGGQSEEAACINLQAIVQYGKQCPWQWSFSFGRALQNSALQTWAGKKEQVDGAQALFLRRAMMTSDAKEGEYQTF</sequence>
<proteinExistence type="inferred from homology"/>
<dbReference type="PANTHER" id="PTHR11627">
    <property type="entry name" value="FRUCTOSE-BISPHOSPHATE ALDOLASE"/>
    <property type="match status" value="1"/>
</dbReference>
<keyword evidence="6" id="KW-0456">Lyase</keyword>
<evidence type="ECO:0000256" key="3">
    <source>
        <dbReference type="ARBA" id="ARBA00010387"/>
    </source>
</evidence>
<evidence type="ECO:0000256" key="8">
    <source>
        <dbReference type="ARBA" id="ARBA00072515"/>
    </source>
</evidence>
<comment type="caution">
    <text evidence="9">The sequence shown here is derived from an EMBL/GenBank/DDBJ whole genome shotgun (WGS) entry which is preliminary data.</text>
</comment>
<keyword evidence="5" id="KW-0324">Glycolysis</keyword>
<comment type="pathway">
    <text evidence="2">Carbohydrate degradation; glycolysis; D-glyceraldehyde 3-phosphate and glycerone phosphate from D-glucose: step 4/4.</text>
</comment>
<protein>
    <recommendedName>
        <fullName evidence="8">Probable fructose-bisphosphate aldolase class 1</fullName>
        <ecNumber evidence="4">4.1.2.13</ecNumber>
    </recommendedName>
    <alternativeName>
        <fullName evidence="7">Fructose-bisphosphate aldolase class I</fullName>
    </alternativeName>
</protein>
<evidence type="ECO:0000256" key="1">
    <source>
        <dbReference type="ARBA" id="ARBA00000441"/>
    </source>
</evidence>
<dbReference type="GO" id="GO:0006096">
    <property type="term" value="P:glycolytic process"/>
    <property type="evidence" value="ECO:0007669"/>
    <property type="project" value="UniProtKB-UniPathway"/>
</dbReference>
<dbReference type="Gene3D" id="3.20.20.70">
    <property type="entry name" value="Aldolase class I"/>
    <property type="match status" value="1"/>
</dbReference>
<comment type="similarity">
    <text evidence="3">Belongs to the class I fructose-bisphosphate aldolase family.</text>
</comment>
<evidence type="ECO:0000313" key="9">
    <source>
        <dbReference type="EMBL" id="OGH68300.1"/>
    </source>
</evidence>
<dbReference type="GO" id="GO:0004332">
    <property type="term" value="F:fructose-bisphosphate aldolase activity"/>
    <property type="evidence" value="ECO:0007669"/>
    <property type="project" value="UniProtKB-EC"/>
</dbReference>
<dbReference type="FunFam" id="3.20.20.70:FF:000140">
    <property type="entry name" value="Fructose-bisphosphate aldolase"/>
    <property type="match status" value="1"/>
</dbReference>
<gene>
    <name evidence="9" type="ORF">A3D53_00860</name>
</gene>
<dbReference type="EMBL" id="MFQA01000049">
    <property type="protein sequence ID" value="OGH68300.1"/>
    <property type="molecule type" value="Genomic_DNA"/>
</dbReference>
<name>A0A1F6M9P9_9BACT</name>
<evidence type="ECO:0000256" key="5">
    <source>
        <dbReference type="ARBA" id="ARBA00023152"/>
    </source>
</evidence>